<dbReference type="OrthoDB" id="2441380at2759"/>
<name>D4D0Q6_TRIVH</name>
<dbReference type="Proteomes" id="UP000008383">
    <property type="component" value="Unassembled WGS sequence"/>
</dbReference>
<evidence type="ECO:0000313" key="2">
    <source>
        <dbReference type="EMBL" id="EFE44558.1"/>
    </source>
</evidence>
<dbReference type="HOGENOM" id="CLU_1688007_0_0_1"/>
<dbReference type="SUPFAM" id="SSF51322">
    <property type="entry name" value="Cyanovirin-N"/>
    <property type="match status" value="1"/>
</dbReference>
<evidence type="ECO:0000259" key="1">
    <source>
        <dbReference type="SMART" id="SM01111"/>
    </source>
</evidence>
<dbReference type="SMART" id="SM01111">
    <property type="entry name" value="CVNH"/>
    <property type="match status" value="1"/>
</dbReference>
<proteinExistence type="predicted"/>
<dbReference type="AlphaFoldDB" id="D4D0Q6"/>
<feature type="domain" description="Cyanovirin-N" evidence="1">
    <location>
        <begin position="52"/>
        <end position="155"/>
    </location>
</feature>
<reference evidence="3" key="1">
    <citation type="journal article" date="2011" name="Genome Biol.">
        <title>Comparative and functional genomics provide insights into the pathogenicity of dermatophytic fungi.</title>
        <authorList>
            <person name="Burmester A."/>
            <person name="Shelest E."/>
            <person name="Gloeckner G."/>
            <person name="Heddergott C."/>
            <person name="Schindler S."/>
            <person name="Staib P."/>
            <person name="Heidel A."/>
            <person name="Felder M."/>
            <person name="Petzold A."/>
            <person name="Szafranski K."/>
            <person name="Feuermann M."/>
            <person name="Pedruzzi I."/>
            <person name="Priebe S."/>
            <person name="Groth M."/>
            <person name="Winkler R."/>
            <person name="Li W."/>
            <person name="Kniemeyer O."/>
            <person name="Schroeckh V."/>
            <person name="Hertweck C."/>
            <person name="Hube B."/>
            <person name="White T.C."/>
            <person name="Platzer M."/>
            <person name="Guthke R."/>
            <person name="Heitman J."/>
            <person name="Woestemeyer J."/>
            <person name="Zipfel P.F."/>
            <person name="Monod M."/>
            <person name="Brakhage A.A."/>
        </authorList>
    </citation>
    <scope>NUCLEOTIDE SEQUENCE [LARGE SCALE GENOMIC DNA]</scope>
    <source>
        <strain evidence="3">HKI 0517</strain>
    </source>
</reference>
<keyword evidence="3" id="KW-1185">Reference proteome</keyword>
<dbReference type="InterPro" id="IPR036673">
    <property type="entry name" value="Cyanovirin-N_sf"/>
</dbReference>
<dbReference type="Pfam" id="PF08881">
    <property type="entry name" value="CVNH"/>
    <property type="match status" value="1"/>
</dbReference>
<dbReference type="PANTHER" id="PTHR42076">
    <property type="entry name" value="CYANOVIRIN-N HOMOLOG"/>
    <property type="match status" value="1"/>
</dbReference>
<sequence length="156" mass="17589">MVNHSKEAEVFKGCPFPRPLLLVVLILPTQNILSITVNTSFYQLPPPTTNMSFHETAREVRLEDDSILVAELRNDNGDYVTARFDLNSVLGNDDGRFIWSGRDFSNSASNIWFQFDEATNLPILRATLANSDGEEFDRDVNLAECITNNNGCFELQ</sequence>
<evidence type="ECO:0000313" key="3">
    <source>
        <dbReference type="Proteomes" id="UP000008383"/>
    </source>
</evidence>
<dbReference type="PANTHER" id="PTHR42076:SF1">
    <property type="entry name" value="CYANOVIRIN-N DOMAIN-CONTAINING PROTEIN"/>
    <property type="match status" value="1"/>
</dbReference>
<comment type="caution">
    <text evidence="2">The sequence shown here is derived from an EMBL/GenBank/DDBJ whole genome shotgun (WGS) entry which is preliminary data.</text>
</comment>
<dbReference type="InterPro" id="IPR011058">
    <property type="entry name" value="Cyanovirin-N"/>
</dbReference>
<dbReference type="Gene3D" id="2.30.60.10">
    <property type="entry name" value="Cyanovirin-N"/>
    <property type="match status" value="1"/>
</dbReference>
<protein>
    <submittedName>
        <fullName evidence="2">Glutamine-serine-proline rich protein, putative</fullName>
    </submittedName>
</protein>
<dbReference type="GeneID" id="9580662"/>
<dbReference type="KEGG" id="tve:TRV_00651"/>
<gene>
    <name evidence="2" type="ORF">TRV_00651</name>
</gene>
<dbReference type="RefSeq" id="XP_003025169.1">
    <property type="nucleotide sequence ID" value="XM_003025123.1"/>
</dbReference>
<organism evidence="2 3">
    <name type="scientific">Trichophyton verrucosum (strain HKI 0517)</name>
    <dbReference type="NCBI Taxonomy" id="663202"/>
    <lineage>
        <taxon>Eukaryota</taxon>
        <taxon>Fungi</taxon>
        <taxon>Dikarya</taxon>
        <taxon>Ascomycota</taxon>
        <taxon>Pezizomycotina</taxon>
        <taxon>Eurotiomycetes</taxon>
        <taxon>Eurotiomycetidae</taxon>
        <taxon>Onygenales</taxon>
        <taxon>Arthrodermataceae</taxon>
        <taxon>Trichophyton</taxon>
    </lineage>
</organism>
<accession>D4D0Q6</accession>
<dbReference type="EMBL" id="ACYE01000040">
    <property type="protein sequence ID" value="EFE44558.1"/>
    <property type="molecule type" value="Genomic_DNA"/>
</dbReference>